<gene>
    <name evidence="1" type="ORF">G9444_3293</name>
</gene>
<protein>
    <submittedName>
        <fullName evidence="1">Uncharacterized protein</fullName>
    </submittedName>
</protein>
<proteinExistence type="predicted"/>
<sequence length="58" mass="6325">MSSPQLGREKSFQSCSMFGIDRTLGTARALATEVLRTILNEIEASNWITNKFVPPGGP</sequence>
<organism evidence="1 2">
    <name type="scientific">Rhodococcus erythropolis</name>
    <name type="common">Arthrobacter picolinophilus</name>
    <dbReference type="NCBI Taxonomy" id="1833"/>
    <lineage>
        <taxon>Bacteria</taxon>
        <taxon>Bacillati</taxon>
        <taxon>Actinomycetota</taxon>
        <taxon>Actinomycetes</taxon>
        <taxon>Mycobacteriales</taxon>
        <taxon>Nocardiaceae</taxon>
        <taxon>Rhodococcus</taxon>
        <taxon>Rhodococcus erythropolis group</taxon>
    </lineage>
</organism>
<reference evidence="1 2" key="1">
    <citation type="submission" date="2020-03" db="EMBL/GenBank/DDBJ databases">
        <title>Screen low temperature-resistant strains for efficient degradation of petroleum hydrocarbons under the low temperature.</title>
        <authorList>
            <person name="Wang Y."/>
            <person name="Chen J."/>
        </authorList>
    </citation>
    <scope>NUCLEOTIDE SEQUENCE [LARGE SCALE GENOMIC DNA]</scope>
    <source>
        <strain evidence="1 2">KB1</strain>
    </source>
</reference>
<dbReference type="AlphaFoldDB" id="A0A6G9CU62"/>
<dbReference type="EMBL" id="CP050124">
    <property type="protein sequence ID" value="QIP40537.1"/>
    <property type="molecule type" value="Genomic_DNA"/>
</dbReference>
<evidence type="ECO:0000313" key="2">
    <source>
        <dbReference type="Proteomes" id="UP000502345"/>
    </source>
</evidence>
<name>A0A6G9CU62_RHOER</name>
<dbReference type="RefSeq" id="WP_156525053.1">
    <property type="nucleotide sequence ID" value="NZ_CP050124.1"/>
</dbReference>
<dbReference type="Proteomes" id="UP000502345">
    <property type="component" value="Chromosome"/>
</dbReference>
<accession>A0A6G9CU62</accession>
<evidence type="ECO:0000313" key="1">
    <source>
        <dbReference type="EMBL" id="QIP40537.1"/>
    </source>
</evidence>